<feature type="transmembrane region" description="Helical" evidence="6">
    <location>
        <begin position="74"/>
        <end position="93"/>
    </location>
</feature>
<comment type="subcellular location">
    <subcellularLocation>
        <location evidence="1">Cell membrane</location>
        <topology evidence="1">Multi-pass membrane protein</topology>
    </subcellularLocation>
</comment>
<evidence type="ECO:0000313" key="9">
    <source>
        <dbReference type="Proteomes" id="UP000323257"/>
    </source>
</evidence>
<feature type="domain" description="DUF3817" evidence="7">
    <location>
        <begin position="8"/>
        <end position="95"/>
    </location>
</feature>
<sequence length="100" mass="11234">MTLRTAVGRFRLIAFVEGLSFLVLLFIAMPLKYWADMPRAVSIVGGIHGALFGLYMLALIHAAIEARWPWKRDALGFILAFIPFGTFLLDAQIRRNPSGR</sequence>
<organism evidence="8 9">
    <name type="scientific">Paenibacillus methanolicus</name>
    <dbReference type="NCBI Taxonomy" id="582686"/>
    <lineage>
        <taxon>Bacteria</taxon>
        <taxon>Bacillati</taxon>
        <taxon>Bacillota</taxon>
        <taxon>Bacilli</taxon>
        <taxon>Bacillales</taxon>
        <taxon>Paenibacillaceae</taxon>
        <taxon>Paenibacillus</taxon>
    </lineage>
</organism>
<dbReference type="GO" id="GO:0005886">
    <property type="term" value="C:plasma membrane"/>
    <property type="evidence" value="ECO:0007669"/>
    <property type="project" value="UniProtKB-SubCell"/>
</dbReference>
<evidence type="ECO:0000256" key="1">
    <source>
        <dbReference type="ARBA" id="ARBA00004651"/>
    </source>
</evidence>
<dbReference type="PANTHER" id="PTHR40077">
    <property type="entry name" value="MEMBRANE PROTEIN-RELATED"/>
    <property type="match status" value="1"/>
</dbReference>
<name>A0A5S5CM71_9BACL</name>
<evidence type="ECO:0000256" key="6">
    <source>
        <dbReference type="SAM" id="Phobius"/>
    </source>
</evidence>
<dbReference type="EMBL" id="VNHS01000001">
    <property type="protein sequence ID" value="TYP79601.1"/>
    <property type="molecule type" value="Genomic_DNA"/>
</dbReference>
<evidence type="ECO:0000313" key="8">
    <source>
        <dbReference type="EMBL" id="TYP79601.1"/>
    </source>
</evidence>
<proteinExistence type="predicted"/>
<evidence type="ECO:0000256" key="3">
    <source>
        <dbReference type="ARBA" id="ARBA00022692"/>
    </source>
</evidence>
<evidence type="ECO:0000259" key="7">
    <source>
        <dbReference type="Pfam" id="PF12823"/>
    </source>
</evidence>
<feature type="transmembrane region" description="Helical" evidence="6">
    <location>
        <begin position="12"/>
        <end position="34"/>
    </location>
</feature>
<keyword evidence="3 6" id="KW-0812">Transmembrane</keyword>
<dbReference type="Proteomes" id="UP000323257">
    <property type="component" value="Unassembled WGS sequence"/>
</dbReference>
<keyword evidence="2" id="KW-1003">Cell membrane</keyword>
<evidence type="ECO:0000256" key="2">
    <source>
        <dbReference type="ARBA" id="ARBA00022475"/>
    </source>
</evidence>
<keyword evidence="4 6" id="KW-1133">Transmembrane helix</keyword>
<comment type="caution">
    <text evidence="8">The sequence shown here is derived from an EMBL/GenBank/DDBJ whole genome shotgun (WGS) entry which is preliminary data.</text>
</comment>
<dbReference type="RefSeq" id="WP_148927646.1">
    <property type="nucleotide sequence ID" value="NZ_VNHS01000001.1"/>
</dbReference>
<keyword evidence="9" id="KW-1185">Reference proteome</keyword>
<dbReference type="Pfam" id="PF12823">
    <property type="entry name" value="DUF3817"/>
    <property type="match status" value="1"/>
</dbReference>
<dbReference type="AlphaFoldDB" id="A0A5S5CM71"/>
<feature type="transmembrane region" description="Helical" evidence="6">
    <location>
        <begin position="40"/>
        <end position="62"/>
    </location>
</feature>
<keyword evidence="5 6" id="KW-0472">Membrane</keyword>
<evidence type="ECO:0000256" key="5">
    <source>
        <dbReference type="ARBA" id="ARBA00023136"/>
    </source>
</evidence>
<evidence type="ECO:0000256" key="4">
    <source>
        <dbReference type="ARBA" id="ARBA00022989"/>
    </source>
</evidence>
<dbReference type="OrthoDB" id="1121311at2"/>
<accession>A0A5S5CM71</accession>
<protein>
    <submittedName>
        <fullName evidence="8">Integral membrane protein</fullName>
    </submittedName>
</protein>
<reference evidence="8 9" key="1">
    <citation type="submission" date="2019-07" db="EMBL/GenBank/DDBJ databases">
        <title>Genomic Encyclopedia of Type Strains, Phase III (KMG-III): the genomes of soil and plant-associated and newly described type strains.</title>
        <authorList>
            <person name="Whitman W."/>
        </authorList>
    </citation>
    <scope>NUCLEOTIDE SEQUENCE [LARGE SCALE GENOMIC DNA]</scope>
    <source>
        <strain evidence="8 9">BL24</strain>
    </source>
</reference>
<dbReference type="PANTHER" id="PTHR40077:SF1">
    <property type="entry name" value="MEMBRANE PROTEIN"/>
    <property type="match status" value="1"/>
</dbReference>
<dbReference type="InterPro" id="IPR023845">
    <property type="entry name" value="DUF3817_TM"/>
</dbReference>
<dbReference type="NCBIfam" id="TIGR03954">
    <property type="entry name" value="integ_memb_HG"/>
    <property type="match status" value="1"/>
</dbReference>
<gene>
    <name evidence="8" type="ORF">BCM02_101721</name>
</gene>